<feature type="compositionally biased region" description="Low complexity" evidence="2">
    <location>
        <begin position="1983"/>
        <end position="1992"/>
    </location>
</feature>
<dbReference type="PANTHER" id="PTHR14038:SF0">
    <property type="entry name" value="LP18708P"/>
    <property type="match status" value="1"/>
</dbReference>
<feature type="compositionally biased region" description="Polar residues" evidence="2">
    <location>
        <begin position="183"/>
        <end position="196"/>
    </location>
</feature>
<evidence type="ECO:0000259" key="3">
    <source>
        <dbReference type="Pfam" id="PF07001"/>
    </source>
</evidence>
<feature type="region of interest" description="Disordered" evidence="2">
    <location>
        <begin position="628"/>
        <end position="659"/>
    </location>
</feature>
<feature type="region of interest" description="Disordered" evidence="2">
    <location>
        <begin position="448"/>
        <end position="507"/>
    </location>
</feature>
<sequence length="2012" mass="218461">MSSARGAAGAVKPKLHNVNSIYAGKNQNAVKAPGVGKHGGLQSLGKTTAVVRRMPPPATLPSLRAESQGQDPNIALVPQGGTGWAKGDTGTTNGQTADFHSVVKSSVNLTGSTSTTTATLSTLSGISSGSGPHTADLRPTWAKQPNVAEAQAAALQNANTVSASSRDFPSLAAATATIAKQSSNALTESLKPQKSGSWRAGGSSAVSRNEGDVPQVTLHSHSGPSYLSATVTARIAERQLPSRYYDTTAVPPPPPPNGTFQVPKLQPVVSVSSSGPLETLNSHSLLKENVPIRKTSCPCTTTVPLTTPQYPANIAVPPPNYSRPPPSYVLAQTDSARSESNYGAHLQPSENGTDGKQVQPKSGLGEEGCGNRRYLEKVKDGVMLETQITVSSDIQPNYARRVMCDNRGVDFDGFTSRGNNEWQSTTYGSNDEETHRWLHTISCSGQESQQCAPEFSQNGYTRDRDEELGRRQNIEREAAIERSRQKRRMASQSSAPSESEGGSVPSGYGSVRVMNAYENDSYPEWDQSVRGSFGLQKNNDDPVDRVGECWGVVGGYDVSTRRDEQETLQRIEFRMLKRPESKGDIAQQLSQMGVQDSDTHDEDEELQLTKLSRPAAKVVKRMAPGTILPIERGINQSSETANPQTQRKPTQQQKNIDKRSCDSRIQGHQQKALFHHEIDGNSSNEWVTQKQKTSLDSMSQQSHTTTKTREEGVEGAIKAQSVLIAPPPADNVWEKRAEERESAERERAAQQDTLNQMRLQQQFPAVNEQSGVSANEPFDENLSVGRSEISYSGNEQQNGRKTGNRSRNRDAHKWVEKKYNYGQQHDGFCVPDHYAAEEEEDGNVGTDGNGGLFHGQREFVNSRVHRSGRGSSLINSRGNRSYGCGGFLGIRRGGSMPHQHLGTGQAHRVQNRCERNQRRGKCQEPQEDNFSNMGEFRVEDTYVNVPSVKEPLTEKKTEEDKVFSAVGVLPDQERHMQNRNITRQSGSHRNAQQLYEPKKRQEYSRTGRRGARIGSAKINSQRTSDVRATGAYQNSPEKGKRKKANEEHKVVGDGSSSRTHGDGSYRRGGIRGAHNMRRRRHSGGVRQDSGHGNGQSCCGGAERAPQLKSPVTSEGHEEWETASESSDFADRQKQVRRQNAPSKYSNSRRTIRSSNGRREGGTGAVLNRNTNSSKNVKPASTTSHVATRGAQLAKEQETAPITQGEAARRSDTCKDGLAGVDINNAGVIVIDDRPDEQVDDAMENNDDFEEVLSKKSRKLRQQQINEQLEAEERRKIKEKEKMERRKARVQAKRIGKKSSTKNDRIGPNGANLVNEVATKANTMNTSNNGVRDAGSGVSRPILTNAQNTLNTTVWNSSIVREQSTDPSPPVENRPVIPSPIARPTPKVSTSSGSGVNASVKKEVDLWTGAEGEQQLHTARKLSDGTVKKSNAEFTTNFNTGTTTRGENGQYQFTFDPSLQDNTQSLKGSSKETLVAKHDGAVALEANDDECLKQRLDKVKDFWHGQQQFANNLLGNGNENTTIAPLAAEKSGSTNVGVSSVSHGPNVAKVRPQPQASEQVANSATVNLKEANSSTPFVPLLPPPSPIACLPPGAYIGVIFCLFAFQLTKRIITGAYLQSLTQVPPPAPFPHYSMVFSEPYNPNSSTTSGQLRSSRCYIHCYINTAFTILLQTLIGNAIPSNQTQTTRSRPGSFVEQSQLFIHPPPNGAAGNSMTWSNANPQIELLAGINATPSLASQSVSTVQRFQVSSPRSASAFGPVPSVLSSNAKIPHLGRPPPHHQVPPPLHPPHNFMAPPPDFVSLQGTSLGAVGSQRSGETQSTINNPLARNTNTMGQIPHLQQPLNFSQASQTGYSMSAAATFNQAPQLHAFTAPPPPIRYPAVPQLATNDANGIMTAAWTRAPALPFKYTNGAVLPANRTALSRYQSSDRWTVPVSLSVQYHGAQNYQHQNASKDGSDTVIHGNIDRFQGAHVNSTRGPTPEESVRASSVSSVSAPGPTTEPLDSSNRQKKTAKV</sequence>
<evidence type="ECO:0000256" key="1">
    <source>
        <dbReference type="ARBA" id="ARBA00022553"/>
    </source>
</evidence>
<dbReference type="Pfam" id="PF07001">
    <property type="entry name" value="BAT2_N"/>
    <property type="match status" value="1"/>
</dbReference>
<accession>A0A0N4TNC4</accession>
<dbReference type="EMBL" id="UZAD01013170">
    <property type="protein sequence ID" value="VDN91131.1"/>
    <property type="molecule type" value="Genomic_DNA"/>
</dbReference>
<feature type="region of interest" description="Disordered" evidence="2">
    <location>
        <begin position="1765"/>
        <end position="1795"/>
    </location>
</feature>
<feature type="compositionally biased region" description="Polar residues" evidence="2">
    <location>
        <begin position="789"/>
        <end position="801"/>
    </location>
</feature>
<dbReference type="GO" id="GO:0030154">
    <property type="term" value="P:cell differentiation"/>
    <property type="evidence" value="ECO:0007669"/>
    <property type="project" value="TreeGrafter"/>
</dbReference>
<evidence type="ECO:0000313" key="4">
    <source>
        <dbReference type="EMBL" id="VDN91131.1"/>
    </source>
</evidence>
<feature type="region of interest" description="Disordered" evidence="2">
    <location>
        <begin position="787"/>
        <end position="810"/>
    </location>
</feature>
<feature type="region of interest" description="Disordered" evidence="2">
    <location>
        <begin position="971"/>
        <end position="1212"/>
    </location>
</feature>
<feature type="compositionally biased region" description="Polar residues" evidence="2">
    <location>
        <begin position="348"/>
        <end position="360"/>
    </location>
</feature>
<feature type="compositionally biased region" description="Polar residues" evidence="2">
    <location>
        <begin position="1167"/>
        <end position="1185"/>
    </location>
</feature>
<feature type="compositionally biased region" description="Basic residues" evidence="2">
    <location>
        <begin position="1074"/>
        <end position="1083"/>
    </location>
</feature>
<evidence type="ECO:0000313" key="6">
    <source>
        <dbReference type="WBParaSite" id="BPAG_0000998301-mRNA-1"/>
    </source>
</evidence>
<reference evidence="4 5" key="2">
    <citation type="submission" date="2018-11" db="EMBL/GenBank/DDBJ databases">
        <authorList>
            <consortium name="Pathogen Informatics"/>
        </authorList>
    </citation>
    <scope>NUCLEOTIDE SEQUENCE [LARGE SCALE GENOMIC DNA]</scope>
</reference>
<feature type="region of interest" description="Disordered" evidence="2">
    <location>
        <begin position="183"/>
        <end position="224"/>
    </location>
</feature>
<gene>
    <name evidence="4" type="ORF">BPAG_LOCUS9945</name>
</gene>
<dbReference type="InterPro" id="IPR033184">
    <property type="entry name" value="PRRC2"/>
</dbReference>
<feature type="region of interest" description="Disordered" evidence="2">
    <location>
        <begin position="676"/>
        <end position="711"/>
    </location>
</feature>
<reference evidence="6" key="1">
    <citation type="submission" date="2016-04" db="UniProtKB">
        <authorList>
            <consortium name="WormBaseParasite"/>
        </authorList>
    </citation>
    <scope>IDENTIFICATION</scope>
</reference>
<feature type="compositionally biased region" description="Basic and acidic residues" evidence="2">
    <location>
        <begin position="996"/>
        <end position="1005"/>
    </location>
</feature>
<evidence type="ECO:0000256" key="2">
    <source>
        <dbReference type="SAM" id="MobiDB-lite"/>
    </source>
</evidence>
<keyword evidence="1" id="KW-0597">Phosphoprotein</keyword>
<feature type="compositionally biased region" description="Polar residues" evidence="2">
    <location>
        <begin position="448"/>
        <end position="460"/>
    </location>
</feature>
<feature type="compositionally biased region" description="Basic and acidic residues" evidence="2">
    <location>
        <begin position="461"/>
        <end position="483"/>
    </location>
</feature>
<feature type="compositionally biased region" description="Polar residues" evidence="2">
    <location>
        <begin position="1137"/>
        <end position="1154"/>
    </location>
</feature>
<organism evidence="6">
    <name type="scientific">Brugia pahangi</name>
    <name type="common">Filarial nematode worm</name>
    <dbReference type="NCBI Taxonomy" id="6280"/>
    <lineage>
        <taxon>Eukaryota</taxon>
        <taxon>Metazoa</taxon>
        <taxon>Ecdysozoa</taxon>
        <taxon>Nematoda</taxon>
        <taxon>Chromadorea</taxon>
        <taxon>Rhabditida</taxon>
        <taxon>Spirurina</taxon>
        <taxon>Spiruromorpha</taxon>
        <taxon>Filarioidea</taxon>
        <taxon>Onchocercidae</taxon>
        <taxon>Brugia</taxon>
    </lineage>
</organism>
<protein>
    <submittedName>
        <fullName evidence="6">BAT2_N domain-containing protein</fullName>
    </submittedName>
</protein>
<feature type="compositionally biased region" description="Polar residues" evidence="2">
    <location>
        <begin position="978"/>
        <end position="993"/>
    </location>
</feature>
<keyword evidence="5" id="KW-1185">Reference proteome</keyword>
<feature type="region of interest" description="Disordered" evidence="2">
    <location>
        <begin position="1533"/>
        <end position="1556"/>
    </location>
</feature>
<feature type="region of interest" description="Disordered" evidence="2">
    <location>
        <begin position="335"/>
        <end position="370"/>
    </location>
</feature>
<dbReference type="STRING" id="6280.A0A0N4TNC4"/>
<proteinExistence type="predicted"/>
<feature type="compositionally biased region" description="Pro residues" evidence="2">
    <location>
        <begin position="1366"/>
        <end position="1382"/>
    </location>
</feature>
<feature type="domain" description="BAT2 N-terminal" evidence="3">
    <location>
        <begin position="17"/>
        <end position="176"/>
    </location>
</feature>
<dbReference type="WBParaSite" id="BPAG_0000998301-mRNA-1">
    <property type="protein sequence ID" value="BPAG_0000998301-mRNA-1"/>
    <property type="gene ID" value="BPAG_0000998301"/>
</dbReference>
<feature type="compositionally biased region" description="Polar residues" evidence="2">
    <location>
        <begin position="680"/>
        <end position="705"/>
    </location>
</feature>
<feature type="region of interest" description="Disordered" evidence="2">
    <location>
        <begin position="1359"/>
        <end position="1397"/>
    </location>
</feature>
<dbReference type="PANTHER" id="PTHR14038">
    <property type="entry name" value="BAT2 HLA-B-ASSOCIATED TRANSCRIPT 2"/>
    <property type="match status" value="1"/>
</dbReference>
<feature type="compositionally biased region" description="Low complexity" evidence="2">
    <location>
        <begin position="490"/>
        <end position="507"/>
    </location>
</feature>
<feature type="compositionally biased region" description="Basic residues" evidence="2">
    <location>
        <begin position="1288"/>
        <end position="1299"/>
    </location>
</feature>
<feature type="compositionally biased region" description="Low complexity" evidence="2">
    <location>
        <begin position="1533"/>
        <end position="1543"/>
    </location>
</feature>
<feature type="compositionally biased region" description="Polar residues" evidence="2">
    <location>
        <begin position="1386"/>
        <end position="1396"/>
    </location>
</feature>
<feature type="region of interest" description="Disordered" evidence="2">
    <location>
        <begin position="1967"/>
        <end position="2012"/>
    </location>
</feature>
<feature type="compositionally biased region" description="Pro residues" evidence="2">
    <location>
        <begin position="1772"/>
        <end position="1795"/>
    </location>
</feature>
<feature type="region of interest" description="Disordered" evidence="2">
    <location>
        <begin position="727"/>
        <end position="750"/>
    </location>
</feature>
<evidence type="ECO:0000313" key="5">
    <source>
        <dbReference type="Proteomes" id="UP000278627"/>
    </source>
</evidence>
<name>A0A0N4TNC4_BRUPA</name>
<feature type="region of interest" description="Disordered" evidence="2">
    <location>
        <begin position="1288"/>
        <end position="1310"/>
    </location>
</feature>
<dbReference type="Proteomes" id="UP000278627">
    <property type="component" value="Unassembled WGS sequence"/>
</dbReference>
<feature type="compositionally biased region" description="Low complexity" evidence="2">
    <location>
        <begin position="642"/>
        <end position="654"/>
    </location>
</feature>
<dbReference type="InterPro" id="IPR009738">
    <property type="entry name" value="BAT2_N"/>
</dbReference>
<feature type="compositionally biased region" description="Basic and acidic residues" evidence="2">
    <location>
        <begin position="732"/>
        <end position="749"/>
    </location>
</feature>